<dbReference type="GO" id="GO:0022857">
    <property type="term" value="F:transmembrane transporter activity"/>
    <property type="evidence" value="ECO:0007669"/>
    <property type="project" value="InterPro"/>
</dbReference>
<comment type="caution">
    <text evidence="7">The sequence shown here is derived from an EMBL/GenBank/DDBJ whole genome shotgun (WGS) entry which is preliminary data.</text>
</comment>
<dbReference type="PROSITE" id="PS50850">
    <property type="entry name" value="MFS"/>
    <property type="match status" value="1"/>
</dbReference>
<feature type="transmembrane region" description="Helical" evidence="5">
    <location>
        <begin position="119"/>
        <end position="138"/>
    </location>
</feature>
<feature type="transmembrane region" description="Helical" evidence="5">
    <location>
        <begin position="21"/>
        <end position="47"/>
    </location>
</feature>
<evidence type="ECO:0000256" key="1">
    <source>
        <dbReference type="ARBA" id="ARBA00004141"/>
    </source>
</evidence>
<dbReference type="InterPro" id="IPR020846">
    <property type="entry name" value="MFS_dom"/>
</dbReference>
<feature type="transmembrane region" description="Helical" evidence="5">
    <location>
        <begin position="92"/>
        <end position="113"/>
    </location>
</feature>
<keyword evidence="3 5" id="KW-1133">Transmembrane helix</keyword>
<feature type="transmembrane region" description="Helical" evidence="5">
    <location>
        <begin position="159"/>
        <end position="179"/>
    </location>
</feature>
<reference evidence="7 8" key="1">
    <citation type="submission" date="2016-05" db="EMBL/GenBank/DDBJ databases">
        <title>Genome sequencing of Vitellibacter soesokkakensis RSSK-12.</title>
        <authorList>
            <person name="Thevarajoo S."/>
            <person name="Selvaratnam C."/>
            <person name="Goh K.M."/>
            <person name="Chan K.-G."/>
            <person name="Chong C.S."/>
        </authorList>
    </citation>
    <scope>NUCLEOTIDE SEQUENCE [LARGE SCALE GENOMIC DNA]</scope>
    <source>
        <strain evidence="7 8">RSSK-12</strain>
    </source>
</reference>
<comment type="subcellular location">
    <subcellularLocation>
        <location evidence="1">Membrane</location>
        <topology evidence="1">Multi-pass membrane protein</topology>
    </subcellularLocation>
</comment>
<feature type="domain" description="Major facilitator superfamily (MFS) profile" evidence="6">
    <location>
        <begin position="248"/>
        <end position="454"/>
    </location>
</feature>
<dbReference type="RefSeq" id="WP_068761751.1">
    <property type="nucleotide sequence ID" value="NZ_LXIE01000012.1"/>
</dbReference>
<feature type="transmembrane region" description="Helical" evidence="5">
    <location>
        <begin position="250"/>
        <end position="273"/>
    </location>
</feature>
<protein>
    <recommendedName>
        <fullName evidence="6">Major facilitator superfamily (MFS) profile domain-containing protein</fullName>
    </recommendedName>
</protein>
<dbReference type="SUPFAM" id="SSF103473">
    <property type="entry name" value="MFS general substrate transporter"/>
    <property type="match status" value="1"/>
</dbReference>
<gene>
    <name evidence="7" type="ORF">A7A78_03590</name>
</gene>
<dbReference type="PANTHER" id="PTHR12778:SF9">
    <property type="entry name" value="ACETYL-COENZYME A TRANSPORTER 1"/>
    <property type="match status" value="1"/>
</dbReference>
<evidence type="ECO:0000256" key="2">
    <source>
        <dbReference type="ARBA" id="ARBA00022692"/>
    </source>
</evidence>
<feature type="transmembrane region" description="Helical" evidence="5">
    <location>
        <begin position="285"/>
        <end position="307"/>
    </location>
</feature>
<keyword evidence="2 5" id="KW-0812">Transmembrane</keyword>
<organism evidence="7 8">
    <name type="scientific">Aequorivita soesokkakensis</name>
    <dbReference type="NCBI Taxonomy" id="1385699"/>
    <lineage>
        <taxon>Bacteria</taxon>
        <taxon>Pseudomonadati</taxon>
        <taxon>Bacteroidota</taxon>
        <taxon>Flavobacteriia</taxon>
        <taxon>Flavobacteriales</taxon>
        <taxon>Flavobacteriaceae</taxon>
        <taxon>Aequorivita</taxon>
    </lineage>
</organism>
<feature type="transmembrane region" description="Helical" evidence="5">
    <location>
        <begin position="59"/>
        <end position="80"/>
    </location>
</feature>
<dbReference type="InterPro" id="IPR004752">
    <property type="entry name" value="AmpG_permease/AT-1"/>
</dbReference>
<keyword evidence="8" id="KW-1185">Reference proteome</keyword>
<keyword evidence="4 5" id="KW-0472">Membrane</keyword>
<proteinExistence type="predicted"/>
<evidence type="ECO:0000256" key="4">
    <source>
        <dbReference type="ARBA" id="ARBA00023136"/>
    </source>
</evidence>
<evidence type="ECO:0000313" key="8">
    <source>
        <dbReference type="Proteomes" id="UP000077552"/>
    </source>
</evidence>
<dbReference type="Proteomes" id="UP000077552">
    <property type="component" value="Unassembled WGS sequence"/>
</dbReference>
<accession>A0A1A9LEQ4</accession>
<dbReference type="AlphaFoldDB" id="A0A1A9LEQ4"/>
<evidence type="ECO:0000256" key="3">
    <source>
        <dbReference type="ARBA" id="ARBA00022989"/>
    </source>
</evidence>
<feature type="transmembrane region" description="Helical" evidence="5">
    <location>
        <begin position="185"/>
        <end position="205"/>
    </location>
</feature>
<name>A0A1A9LEQ4_9FLAO</name>
<evidence type="ECO:0000256" key="5">
    <source>
        <dbReference type="SAM" id="Phobius"/>
    </source>
</evidence>
<dbReference type="GO" id="GO:0016020">
    <property type="term" value="C:membrane"/>
    <property type="evidence" value="ECO:0007669"/>
    <property type="project" value="UniProtKB-SubCell"/>
</dbReference>
<evidence type="ECO:0000313" key="7">
    <source>
        <dbReference type="EMBL" id="OAD91577.1"/>
    </source>
</evidence>
<dbReference type="EMBL" id="LXIE01000012">
    <property type="protein sequence ID" value="OAD91577.1"/>
    <property type="molecule type" value="Genomic_DNA"/>
</dbReference>
<evidence type="ECO:0000259" key="6">
    <source>
        <dbReference type="PROSITE" id="PS50850"/>
    </source>
</evidence>
<dbReference type="Gene3D" id="1.20.1250.20">
    <property type="entry name" value="MFS general substrate transporter like domains"/>
    <property type="match status" value="1"/>
</dbReference>
<sequence>MAKEKNRQKKRFSRILTDNALTRYVTFSALYTAQGIPEGITFFAIPAWLAMNDKSAMEIAAYVGVIGIPWSFKILIAPLMDRWTFLAMGRKRPWVIFGQLGLIISFLCIGLIPDPLNNAFGLMAAGFFISFFGAFQDVATDGMAVDVIPENEQARANGLMWGTKTIGISASLIIGTWLINTVGFSIAISSLSIAVAMIMIFPIYFKERAGEKLMPWSPGEVSSESKQTQLRSWKHIFKSLYKVVRLKSSVVFGIGAFVIGLMFGLIDTLLPIFSIQELGWTNTSFSNAFSITTVIGGFLGMFIGGYLVDYFGKIKMLSVYLSLLIILIAVFGFMTNLWSNNVVVYGFILSYYTLYTFLCIAMFAAAMHLCWKTVAATQFTIYMALSNMGRATGAAMLGVLKTHYSWEIVFLIIAIMPLIMAILIRFINFDKHRVTVDSFVILNQKFAAPQVIKD</sequence>
<feature type="transmembrane region" description="Helical" evidence="5">
    <location>
        <begin position="379"/>
        <end position="400"/>
    </location>
</feature>
<feature type="transmembrane region" description="Helical" evidence="5">
    <location>
        <begin position="344"/>
        <end position="367"/>
    </location>
</feature>
<feature type="transmembrane region" description="Helical" evidence="5">
    <location>
        <begin position="406"/>
        <end position="427"/>
    </location>
</feature>
<dbReference type="InterPro" id="IPR011701">
    <property type="entry name" value="MFS"/>
</dbReference>
<dbReference type="Pfam" id="PF07690">
    <property type="entry name" value="MFS_1"/>
    <property type="match status" value="1"/>
</dbReference>
<dbReference type="InterPro" id="IPR036259">
    <property type="entry name" value="MFS_trans_sf"/>
</dbReference>
<dbReference type="OrthoDB" id="924673at2"/>
<feature type="transmembrane region" description="Helical" evidence="5">
    <location>
        <begin position="319"/>
        <end position="338"/>
    </location>
</feature>
<dbReference type="PANTHER" id="PTHR12778">
    <property type="entry name" value="SOLUTE CARRIER FAMILY 33 ACETYL-COA TRANSPORTER -RELATED"/>
    <property type="match status" value="1"/>
</dbReference>
<dbReference type="STRING" id="1385699.A7A78_03590"/>